<dbReference type="RefSeq" id="WP_092372767.1">
    <property type="nucleotide sequence ID" value="NZ_FORX01000002.1"/>
</dbReference>
<dbReference type="Gene3D" id="1.10.10.60">
    <property type="entry name" value="Homeodomain-like"/>
    <property type="match status" value="1"/>
</dbReference>
<dbReference type="STRING" id="52560.SAMN04488082_102312"/>
<keyword evidence="2" id="KW-1185">Reference proteome</keyword>
<evidence type="ECO:0000313" key="1">
    <source>
        <dbReference type="EMBL" id="SFJ32580.1"/>
    </source>
</evidence>
<dbReference type="PANTHER" id="PTHR37812">
    <property type="entry name" value="MU-LIKE PROPHAGE FLUMU PROTEIN C"/>
    <property type="match status" value="1"/>
</dbReference>
<protein>
    <recommendedName>
        <fullName evidence="3">Mor transcription activator family protein</fullName>
    </recommendedName>
</protein>
<dbReference type="OrthoDB" id="9800398at2"/>
<dbReference type="InterPro" id="IPR009057">
    <property type="entry name" value="Homeodomain-like_sf"/>
</dbReference>
<dbReference type="AlphaFoldDB" id="A0A1I3QFN6"/>
<dbReference type="EMBL" id="FORX01000002">
    <property type="protein sequence ID" value="SFJ32580.1"/>
    <property type="molecule type" value="Genomic_DNA"/>
</dbReference>
<evidence type="ECO:0008006" key="3">
    <source>
        <dbReference type="Google" id="ProtNLM"/>
    </source>
</evidence>
<dbReference type="Proteomes" id="UP000198635">
    <property type="component" value="Unassembled WGS sequence"/>
</dbReference>
<dbReference type="SUPFAM" id="SSF46689">
    <property type="entry name" value="Homeodomain-like"/>
    <property type="match status" value="1"/>
</dbReference>
<organism evidence="1 2">
    <name type="scientific">Desulfomicrobium apsheronum</name>
    <dbReference type="NCBI Taxonomy" id="52560"/>
    <lineage>
        <taxon>Bacteria</taxon>
        <taxon>Pseudomonadati</taxon>
        <taxon>Thermodesulfobacteriota</taxon>
        <taxon>Desulfovibrionia</taxon>
        <taxon>Desulfovibrionales</taxon>
        <taxon>Desulfomicrobiaceae</taxon>
        <taxon>Desulfomicrobium</taxon>
    </lineage>
</organism>
<dbReference type="InterPro" id="IPR049739">
    <property type="entry name" value="YraL-like"/>
</dbReference>
<reference evidence="2" key="1">
    <citation type="submission" date="2016-10" db="EMBL/GenBank/DDBJ databases">
        <authorList>
            <person name="Varghese N."/>
            <person name="Submissions S."/>
        </authorList>
    </citation>
    <scope>NUCLEOTIDE SEQUENCE [LARGE SCALE GENOMIC DNA]</scope>
    <source>
        <strain evidence="2">DSM 5918</strain>
    </source>
</reference>
<dbReference type="NCBIfam" id="NF040785">
    <property type="entry name" value="CD3324_fam"/>
    <property type="match status" value="1"/>
</dbReference>
<evidence type="ECO:0000313" key="2">
    <source>
        <dbReference type="Proteomes" id="UP000198635"/>
    </source>
</evidence>
<dbReference type="PANTHER" id="PTHR37812:SF1">
    <property type="entry name" value="MU-LIKE PROPHAGE FLUMU PROTEIN C"/>
    <property type="match status" value="1"/>
</dbReference>
<gene>
    <name evidence="1" type="ORF">SAMN04488082_102312</name>
</gene>
<name>A0A1I3QFN6_9BACT</name>
<accession>A0A1I3QFN6</accession>
<dbReference type="InterPro" id="IPR052411">
    <property type="entry name" value="c-mor_Regulatory_Protein"/>
</dbReference>
<proteinExistence type="predicted"/>
<sequence>MGYTNATEVLPRTVLEAVQKYIDGQCVYIPRRDDRRQAWGERTQTRANIRARNREIHARHDRGMGVRELAEQFYLSPKTIAKILRAPTAGR</sequence>